<evidence type="ECO:0000313" key="3">
    <source>
        <dbReference type="Proteomes" id="UP001549921"/>
    </source>
</evidence>
<proteinExistence type="predicted"/>
<evidence type="ECO:0000256" key="1">
    <source>
        <dbReference type="SAM" id="Phobius"/>
    </source>
</evidence>
<dbReference type="EMBL" id="JBEDNZ010000008">
    <property type="protein sequence ID" value="KAL0839707.1"/>
    <property type="molecule type" value="Genomic_DNA"/>
</dbReference>
<keyword evidence="1" id="KW-0812">Transmembrane</keyword>
<keyword evidence="1" id="KW-0472">Membrane</keyword>
<gene>
    <name evidence="2" type="ORF">ABMA28_016354</name>
</gene>
<reference evidence="2 3" key="1">
    <citation type="submission" date="2024-06" db="EMBL/GenBank/DDBJ databases">
        <title>A chromosome-level genome assembly of beet webworm, Loxostege sticticalis.</title>
        <authorList>
            <person name="Zhang Y."/>
        </authorList>
    </citation>
    <scope>NUCLEOTIDE SEQUENCE [LARGE SCALE GENOMIC DNA]</scope>
    <source>
        <strain evidence="2">AQ028</strain>
        <tissue evidence="2">Male pupae</tissue>
    </source>
</reference>
<organism evidence="2 3">
    <name type="scientific">Loxostege sticticalis</name>
    <name type="common">Beet webworm moth</name>
    <dbReference type="NCBI Taxonomy" id="481309"/>
    <lineage>
        <taxon>Eukaryota</taxon>
        <taxon>Metazoa</taxon>
        <taxon>Ecdysozoa</taxon>
        <taxon>Arthropoda</taxon>
        <taxon>Hexapoda</taxon>
        <taxon>Insecta</taxon>
        <taxon>Pterygota</taxon>
        <taxon>Neoptera</taxon>
        <taxon>Endopterygota</taxon>
        <taxon>Lepidoptera</taxon>
        <taxon>Glossata</taxon>
        <taxon>Ditrysia</taxon>
        <taxon>Pyraloidea</taxon>
        <taxon>Crambidae</taxon>
        <taxon>Pyraustinae</taxon>
        <taxon>Loxostege</taxon>
    </lineage>
</organism>
<protein>
    <submittedName>
        <fullName evidence="2">Uncharacterized protein</fullName>
    </submittedName>
</protein>
<sequence>MLLNGSYRINMANKKEEPHITIDSLDTLYILYATKNEEGNYTCTVDNVKACEYFIKVVSMAKMLNQDFIRYSIYLGFVLSLTFTCYCAGLCVAWHRRASFADPLNINYAKKFSNTDTNDCECEALITGN</sequence>
<keyword evidence="1" id="KW-1133">Transmembrane helix</keyword>
<name>A0ABD0TBL0_LOXSC</name>
<dbReference type="AlphaFoldDB" id="A0ABD0TBL0"/>
<accession>A0ABD0TBL0</accession>
<feature type="transmembrane region" description="Helical" evidence="1">
    <location>
        <begin position="71"/>
        <end position="94"/>
    </location>
</feature>
<dbReference type="Proteomes" id="UP001549921">
    <property type="component" value="Unassembled WGS sequence"/>
</dbReference>
<evidence type="ECO:0000313" key="2">
    <source>
        <dbReference type="EMBL" id="KAL0839707.1"/>
    </source>
</evidence>
<comment type="caution">
    <text evidence="2">The sequence shown here is derived from an EMBL/GenBank/DDBJ whole genome shotgun (WGS) entry which is preliminary data.</text>
</comment>